<feature type="domain" description="Helicase C-terminal" evidence="2">
    <location>
        <begin position="391"/>
        <end position="534"/>
    </location>
</feature>
<dbReference type="InterPro" id="IPR006935">
    <property type="entry name" value="Helicase/UvrB_N"/>
</dbReference>
<dbReference type="PROSITE" id="PS51194">
    <property type="entry name" value="HELICASE_CTER"/>
    <property type="match status" value="1"/>
</dbReference>
<dbReference type="GO" id="GO:0005524">
    <property type="term" value="F:ATP binding"/>
    <property type="evidence" value="ECO:0007669"/>
    <property type="project" value="InterPro"/>
</dbReference>
<dbReference type="SMART" id="SM00490">
    <property type="entry name" value="HELICc"/>
    <property type="match status" value="1"/>
</dbReference>
<proteinExistence type="predicted"/>
<keyword evidence="3" id="KW-0378">Hydrolase</keyword>
<dbReference type="Pfam" id="PF04851">
    <property type="entry name" value="ResIII"/>
    <property type="match status" value="1"/>
</dbReference>
<dbReference type="InterPro" id="IPR014001">
    <property type="entry name" value="Helicase_ATP-bd"/>
</dbReference>
<evidence type="ECO:0000259" key="1">
    <source>
        <dbReference type="PROSITE" id="PS51192"/>
    </source>
</evidence>
<dbReference type="SMART" id="SM00487">
    <property type="entry name" value="DEXDc"/>
    <property type="match status" value="1"/>
</dbReference>
<dbReference type="PANTHER" id="PTHR47396">
    <property type="entry name" value="TYPE I RESTRICTION ENZYME ECOKI R PROTEIN"/>
    <property type="match status" value="1"/>
</dbReference>
<dbReference type="SUPFAM" id="SSF52540">
    <property type="entry name" value="P-loop containing nucleoside triphosphate hydrolases"/>
    <property type="match status" value="1"/>
</dbReference>
<dbReference type="EMBL" id="LBHB01000002">
    <property type="protein sequence ID" value="KLE34078.1"/>
    <property type="molecule type" value="Genomic_DNA"/>
</dbReference>
<dbReference type="Gene3D" id="3.40.50.300">
    <property type="entry name" value="P-loop containing nucleotide triphosphate hydrolases"/>
    <property type="match status" value="2"/>
</dbReference>
<dbReference type="GO" id="GO:0003677">
    <property type="term" value="F:DNA binding"/>
    <property type="evidence" value="ECO:0007669"/>
    <property type="project" value="InterPro"/>
</dbReference>
<dbReference type="InterPro" id="IPR001650">
    <property type="entry name" value="Helicase_C-like"/>
</dbReference>
<evidence type="ECO:0000313" key="4">
    <source>
        <dbReference type="Proteomes" id="UP000053464"/>
    </source>
</evidence>
<keyword evidence="4" id="KW-1185">Reference proteome</keyword>
<dbReference type="InterPro" id="IPR027417">
    <property type="entry name" value="P-loop_NTPase"/>
</dbReference>
<dbReference type="GO" id="GO:0004519">
    <property type="term" value="F:endonuclease activity"/>
    <property type="evidence" value="ECO:0007669"/>
    <property type="project" value="UniProtKB-KW"/>
</dbReference>
<accession>A0A0G9MXT2</accession>
<evidence type="ECO:0000313" key="3">
    <source>
        <dbReference type="EMBL" id="KLE34078.1"/>
    </source>
</evidence>
<keyword evidence="3" id="KW-0540">Nuclease</keyword>
<dbReference type="Pfam" id="PF00271">
    <property type="entry name" value="Helicase_C"/>
    <property type="match status" value="1"/>
</dbReference>
<dbReference type="Proteomes" id="UP000053464">
    <property type="component" value="Unassembled WGS sequence"/>
</dbReference>
<dbReference type="GO" id="GO:0005829">
    <property type="term" value="C:cytosol"/>
    <property type="evidence" value="ECO:0007669"/>
    <property type="project" value="TreeGrafter"/>
</dbReference>
<dbReference type="OrthoDB" id="9803459at2"/>
<evidence type="ECO:0000259" key="2">
    <source>
        <dbReference type="PROSITE" id="PS51194"/>
    </source>
</evidence>
<dbReference type="InterPro" id="IPR050742">
    <property type="entry name" value="Helicase_Restrict-Modif_Enz"/>
</dbReference>
<sequence length="534" mass="59446">MQFDAFLTRADDEVLQELLGYKALRLLRALDPNGFSQAKQRELLLGQTKAQELLASAPSRKALLELLRPDEARRLCQLLGLDDADPYEQLTQSKFRGERFAALLEFFELPLHQQEAPVEVEAARQARPLYPLFSHQAKAARRTIQKLRSGARRVLLHMPTGAGKTRTAMNVIAEQLREFPDRAVIWLAHSEELCEQAASEFEKAWGNLGSHEVNVRRFWGSRSLEPDDIAGDFIVAGLPKMNALVRSNLSAIGKLGKYSGLVIMDEAHQAIAQTYQLILDALVEPYPQASLLGLSATPGRTWNDIDQDEKVARFFARQKVVLEIEGYDNPVEYLVDQGYLANATFRPVLHDSGFALSDQDQQRIEQDLEVPRQILERLAEDEIRNLVILSEIRDLVKRHRRVIVFATTVEHSDLLAYVLRAQGLWARSVTGATPGSERQVILDEFKDQAAEPKVVCNFGVLTTGFDAPQTSAAVIARPTTSLVLYSQMVGRAIRGPQAGGNATAEIVTVVDSALPGFGDVGDAFLNWEDVWGSQ</sequence>
<feature type="domain" description="Helicase ATP-binding" evidence="1">
    <location>
        <begin position="145"/>
        <end position="298"/>
    </location>
</feature>
<gene>
    <name evidence="3" type="ORF">AAW00_07235</name>
</gene>
<keyword evidence="3" id="KW-0255">Endonuclease</keyword>
<dbReference type="STRING" id="1581420.AAW00_07235"/>
<organism evidence="3 4">
    <name type="scientific">Aurantiacibacter luteus</name>
    <dbReference type="NCBI Taxonomy" id="1581420"/>
    <lineage>
        <taxon>Bacteria</taxon>
        <taxon>Pseudomonadati</taxon>
        <taxon>Pseudomonadota</taxon>
        <taxon>Alphaproteobacteria</taxon>
        <taxon>Sphingomonadales</taxon>
        <taxon>Erythrobacteraceae</taxon>
        <taxon>Aurantiacibacter</taxon>
    </lineage>
</organism>
<dbReference type="AlphaFoldDB" id="A0A0G9MXT2"/>
<dbReference type="RefSeq" id="WP_047003724.1">
    <property type="nucleotide sequence ID" value="NZ_LBHB01000002.1"/>
</dbReference>
<dbReference type="PATRIC" id="fig|1581420.6.peg.1473"/>
<name>A0A0G9MXT2_9SPHN</name>
<protein>
    <submittedName>
        <fullName evidence="3">Restriction endonuclease</fullName>
    </submittedName>
</protein>
<comment type="caution">
    <text evidence="3">The sequence shown here is derived from an EMBL/GenBank/DDBJ whole genome shotgun (WGS) entry which is preliminary data.</text>
</comment>
<reference evidence="3 4" key="1">
    <citation type="submission" date="2015-04" db="EMBL/GenBank/DDBJ databases">
        <title>The draft genome sequence of Erythrobacter luteus KA37.</title>
        <authorList>
            <person name="Zhuang L."/>
            <person name="Liu Y."/>
            <person name="Shao Z."/>
        </authorList>
    </citation>
    <scope>NUCLEOTIDE SEQUENCE [LARGE SCALE GENOMIC DNA]</scope>
    <source>
        <strain evidence="3 4">KA37</strain>
    </source>
</reference>
<dbReference type="PROSITE" id="PS51192">
    <property type="entry name" value="HELICASE_ATP_BIND_1"/>
    <property type="match status" value="1"/>
</dbReference>
<dbReference type="PANTHER" id="PTHR47396:SF1">
    <property type="entry name" value="ATP-DEPENDENT HELICASE IRC3-RELATED"/>
    <property type="match status" value="1"/>
</dbReference>
<dbReference type="GO" id="GO:0016787">
    <property type="term" value="F:hydrolase activity"/>
    <property type="evidence" value="ECO:0007669"/>
    <property type="project" value="InterPro"/>
</dbReference>